<dbReference type="InterPro" id="IPR001962">
    <property type="entry name" value="Asn_synthase"/>
</dbReference>
<protein>
    <submittedName>
        <fullName evidence="2">Asparagine synthase C-terminal domain-containing protein</fullName>
    </submittedName>
</protein>
<organism evidence="2 3">
    <name type="scientific">Nostoc favosum CHAB5714</name>
    <dbReference type="NCBI Taxonomy" id="2780399"/>
    <lineage>
        <taxon>Bacteria</taxon>
        <taxon>Bacillati</taxon>
        <taxon>Cyanobacteriota</taxon>
        <taxon>Cyanophyceae</taxon>
        <taxon>Nostocales</taxon>
        <taxon>Nostocaceae</taxon>
        <taxon>Nostoc</taxon>
        <taxon>Nostoc favosum</taxon>
    </lineage>
</organism>
<gene>
    <name evidence="2" type="ORF">LC586_24310</name>
</gene>
<name>A0ABS8IEP3_9NOSO</name>
<dbReference type="Pfam" id="PF00733">
    <property type="entry name" value="Asn_synthase"/>
    <property type="match status" value="1"/>
</dbReference>
<dbReference type="EMBL" id="JAIVFQ010000046">
    <property type="protein sequence ID" value="MCC5602234.1"/>
    <property type="molecule type" value="Genomic_DNA"/>
</dbReference>
<evidence type="ECO:0000259" key="1">
    <source>
        <dbReference type="Pfam" id="PF00733"/>
    </source>
</evidence>
<reference evidence="2 3" key="1">
    <citation type="journal article" date="2021" name="Microorganisms">
        <title>Genome Evolution of Filamentous Cyanobacterium Nostoc Species: From Facultative Symbiosis to Free Living.</title>
        <authorList>
            <person name="Huo D."/>
            <person name="Li H."/>
            <person name="Cai F."/>
            <person name="Guo X."/>
            <person name="Qiao Z."/>
            <person name="Wang W."/>
            <person name="Yu G."/>
            <person name="Li R."/>
        </authorList>
    </citation>
    <scope>NUCLEOTIDE SEQUENCE [LARGE SCALE GENOMIC DNA]</scope>
    <source>
        <strain evidence="2 3">CHAB 5714</strain>
    </source>
</reference>
<evidence type="ECO:0000313" key="3">
    <source>
        <dbReference type="Proteomes" id="UP001199525"/>
    </source>
</evidence>
<evidence type="ECO:0000313" key="2">
    <source>
        <dbReference type="EMBL" id="MCC5602234.1"/>
    </source>
</evidence>
<keyword evidence="3" id="KW-1185">Reference proteome</keyword>
<proteinExistence type="predicted"/>
<dbReference type="Gene3D" id="3.40.50.620">
    <property type="entry name" value="HUPs"/>
    <property type="match status" value="1"/>
</dbReference>
<dbReference type="Proteomes" id="UP001199525">
    <property type="component" value="Unassembled WGS sequence"/>
</dbReference>
<feature type="domain" description="Asparagine synthetase" evidence="1">
    <location>
        <begin position="22"/>
        <end position="45"/>
    </location>
</feature>
<comment type="caution">
    <text evidence="2">The sequence shown here is derived from an EMBL/GenBank/DDBJ whole genome shotgun (WGS) entry which is preliminary data.</text>
</comment>
<dbReference type="RefSeq" id="WP_229487201.1">
    <property type="nucleotide sequence ID" value="NZ_JAIVFQ010000046.1"/>
</dbReference>
<dbReference type="InterPro" id="IPR014729">
    <property type="entry name" value="Rossmann-like_a/b/a_fold"/>
</dbReference>
<accession>A0ABS8IEP3</accession>
<sequence length="49" mass="5681">MSNYFVTESKQDHRSPQDYITEYRELFADSVKKQLMSDVPVGVELAKLS</sequence>